<dbReference type="Proteomes" id="UP000008744">
    <property type="component" value="Unassembled WGS sequence"/>
</dbReference>
<reference evidence="2 3" key="1">
    <citation type="journal article" date="2007" name="Nature">
        <title>Evolution of genes and genomes on the Drosophila phylogeny.</title>
        <authorList>
            <consortium name="Drosophila 12 Genomes Consortium"/>
            <person name="Clark A.G."/>
            <person name="Eisen M.B."/>
            <person name="Smith D.R."/>
            <person name="Bergman C.M."/>
            <person name="Oliver B."/>
            <person name="Markow T.A."/>
            <person name="Kaufman T.C."/>
            <person name="Kellis M."/>
            <person name="Gelbart W."/>
            <person name="Iyer V.N."/>
            <person name="Pollard D.A."/>
            <person name="Sackton T.B."/>
            <person name="Larracuente A.M."/>
            <person name="Singh N.D."/>
            <person name="Abad J.P."/>
            <person name="Abt D.N."/>
            <person name="Adryan B."/>
            <person name="Aguade M."/>
            <person name="Akashi H."/>
            <person name="Anderson W.W."/>
            <person name="Aquadro C.F."/>
            <person name="Ardell D.H."/>
            <person name="Arguello R."/>
            <person name="Artieri C.G."/>
            <person name="Barbash D.A."/>
            <person name="Barker D."/>
            <person name="Barsanti P."/>
            <person name="Batterham P."/>
            <person name="Batzoglou S."/>
            <person name="Begun D."/>
            <person name="Bhutkar A."/>
            <person name="Blanco E."/>
            <person name="Bosak S.A."/>
            <person name="Bradley R.K."/>
            <person name="Brand A.D."/>
            <person name="Brent M.R."/>
            <person name="Brooks A.N."/>
            <person name="Brown R.H."/>
            <person name="Butlin R.K."/>
            <person name="Caggese C."/>
            <person name="Calvi B.R."/>
            <person name="Bernardo de Carvalho A."/>
            <person name="Caspi A."/>
            <person name="Castrezana S."/>
            <person name="Celniker S.E."/>
            <person name="Chang J.L."/>
            <person name="Chapple C."/>
            <person name="Chatterji S."/>
            <person name="Chinwalla A."/>
            <person name="Civetta A."/>
            <person name="Clifton S.W."/>
            <person name="Comeron J.M."/>
            <person name="Costello J.C."/>
            <person name="Coyne J.A."/>
            <person name="Daub J."/>
            <person name="David R.G."/>
            <person name="Delcher A.L."/>
            <person name="Delehaunty K."/>
            <person name="Do C.B."/>
            <person name="Ebling H."/>
            <person name="Edwards K."/>
            <person name="Eickbush T."/>
            <person name="Evans J.D."/>
            <person name="Filipski A."/>
            <person name="Findeiss S."/>
            <person name="Freyhult E."/>
            <person name="Fulton L."/>
            <person name="Fulton R."/>
            <person name="Garcia A.C."/>
            <person name="Gardiner A."/>
            <person name="Garfield D.A."/>
            <person name="Garvin B.E."/>
            <person name="Gibson G."/>
            <person name="Gilbert D."/>
            <person name="Gnerre S."/>
            <person name="Godfrey J."/>
            <person name="Good R."/>
            <person name="Gotea V."/>
            <person name="Gravely B."/>
            <person name="Greenberg A.J."/>
            <person name="Griffiths-Jones S."/>
            <person name="Gross S."/>
            <person name="Guigo R."/>
            <person name="Gustafson E.A."/>
            <person name="Haerty W."/>
            <person name="Hahn M.W."/>
            <person name="Halligan D.L."/>
            <person name="Halpern A.L."/>
            <person name="Halter G.M."/>
            <person name="Han M.V."/>
            <person name="Heger A."/>
            <person name="Hillier L."/>
            <person name="Hinrichs A.S."/>
            <person name="Holmes I."/>
            <person name="Hoskins R.A."/>
            <person name="Hubisz M.J."/>
            <person name="Hultmark D."/>
            <person name="Huntley M.A."/>
            <person name="Jaffe D.B."/>
            <person name="Jagadeeshan S."/>
            <person name="Jeck W.R."/>
            <person name="Johnson J."/>
            <person name="Jones C.D."/>
            <person name="Jordan W.C."/>
            <person name="Karpen G.H."/>
            <person name="Kataoka E."/>
            <person name="Keightley P.D."/>
            <person name="Kheradpour P."/>
            <person name="Kirkness E.F."/>
            <person name="Koerich L.B."/>
            <person name="Kristiansen K."/>
            <person name="Kudrna D."/>
            <person name="Kulathinal R.J."/>
            <person name="Kumar S."/>
            <person name="Kwok R."/>
            <person name="Lander E."/>
            <person name="Langley C.H."/>
            <person name="Lapoint R."/>
            <person name="Lazzaro B.P."/>
            <person name="Lee S.J."/>
            <person name="Levesque L."/>
            <person name="Li R."/>
            <person name="Lin C.F."/>
            <person name="Lin M.F."/>
            <person name="Lindblad-Toh K."/>
            <person name="Llopart A."/>
            <person name="Long M."/>
            <person name="Low L."/>
            <person name="Lozovsky E."/>
            <person name="Lu J."/>
            <person name="Luo M."/>
            <person name="Machado C.A."/>
            <person name="Makalowski W."/>
            <person name="Marzo M."/>
            <person name="Matsuda M."/>
            <person name="Matzkin L."/>
            <person name="McAllister B."/>
            <person name="McBride C.S."/>
            <person name="McKernan B."/>
            <person name="McKernan K."/>
            <person name="Mendez-Lago M."/>
            <person name="Minx P."/>
            <person name="Mollenhauer M.U."/>
            <person name="Montooth K."/>
            <person name="Mount S.M."/>
            <person name="Mu X."/>
            <person name="Myers E."/>
            <person name="Negre B."/>
            <person name="Newfeld S."/>
            <person name="Nielsen R."/>
            <person name="Noor M.A."/>
            <person name="O'Grady P."/>
            <person name="Pachter L."/>
            <person name="Papaceit M."/>
            <person name="Parisi M.J."/>
            <person name="Parisi M."/>
            <person name="Parts L."/>
            <person name="Pedersen J.S."/>
            <person name="Pesole G."/>
            <person name="Phillippy A.M."/>
            <person name="Ponting C.P."/>
            <person name="Pop M."/>
            <person name="Porcelli D."/>
            <person name="Powell J.R."/>
            <person name="Prohaska S."/>
            <person name="Pruitt K."/>
            <person name="Puig M."/>
            <person name="Quesneville H."/>
            <person name="Ram K.R."/>
            <person name="Rand D."/>
            <person name="Rasmussen M.D."/>
            <person name="Reed L.K."/>
            <person name="Reenan R."/>
            <person name="Reily A."/>
            <person name="Remington K.A."/>
            <person name="Rieger T.T."/>
            <person name="Ritchie M.G."/>
            <person name="Robin C."/>
            <person name="Rogers Y.H."/>
            <person name="Rohde C."/>
            <person name="Rozas J."/>
            <person name="Rubenfield M.J."/>
            <person name="Ruiz A."/>
            <person name="Russo S."/>
            <person name="Salzberg S.L."/>
            <person name="Sanchez-Gracia A."/>
            <person name="Saranga D.J."/>
            <person name="Sato H."/>
            <person name="Schaeffer S.W."/>
            <person name="Schatz M.C."/>
            <person name="Schlenke T."/>
            <person name="Schwartz R."/>
            <person name="Segarra C."/>
            <person name="Singh R.S."/>
            <person name="Sirot L."/>
            <person name="Sirota M."/>
            <person name="Sisneros N.B."/>
            <person name="Smith C.D."/>
            <person name="Smith T.F."/>
            <person name="Spieth J."/>
            <person name="Stage D.E."/>
            <person name="Stark A."/>
            <person name="Stephan W."/>
            <person name="Strausberg R.L."/>
            <person name="Strempel S."/>
            <person name="Sturgill D."/>
            <person name="Sutton G."/>
            <person name="Sutton G.G."/>
            <person name="Tao W."/>
            <person name="Teichmann S."/>
            <person name="Tobari Y.N."/>
            <person name="Tomimura Y."/>
            <person name="Tsolas J.M."/>
            <person name="Valente V.L."/>
            <person name="Venter E."/>
            <person name="Venter J.C."/>
            <person name="Vicario S."/>
            <person name="Vieira F.G."/>
            <person name="Vilella A.J."/>
            <person name="Villasante A."/>
            <person name="Walenz B."/>
            <person name="Wang J."/>
            <person name="Wasserman M."/>
            <person name="Watts T."/>
            <person name="Wilson D."/>
            <person name="Wilson R.K."/>
            <person name="Wing R.A."/>
            <person name="Wolfner M.F."/>
            <person name="Wong A."/>
            <person name="Wong G.K."/>
            <person name="Wu C.I."/>
            <person name="Wu G."/>
            <person name="Yamamoto D."/>
            <person name="Yang H.P."/>
            <person name="Yang S.P."/>
            <person name="Yorke J.A."/>
            <person name="Yoshida K."/>
            <person name="Zdobnov E."/>
            <person name="Zhang P."/>
            <person name="Zhang Y."/>
            <person name="Zimin A.V."/>
            <person name="Baldwin J."/>
            <person name="Abdouelleil A."/>
            <person name="Abdulkadir J."/>
            <person name="Abebe A."/>
            <person name="Abera B."/>
            <person name="Abreu J."/>
            <person name="Acer S.C."/>
            <person name="Aftuck L."/>
            <person name="Alexander A."/>
            <person name="An P."/>
            <person name="Anderson E."/>
            <person name="Anderson S."/>
            <person name="Arachi H."/>
            <person name="Azer M."/>
            <person name="Bachantsang P."/>
            <person name="Barry A."/>
            <person name="Bayul T."/>
            <person name="Berlin A."/>
            <person name="Bessette D."/>
            <person name="Bloom T."/>
            <person name="Blye J."/>
            <person name="Boguslavskiy L."/>
            <person name="Bonnet C."/>
            <person name="Boukhgalter B."/>
            <person name="Bourzgui I."/>
            <person name="Brown A."/>
            <person name="Cahill P."/>
            <person name="Channer S."/>
            <person name="Cheshatsang Y."/>
            <person name="Chuda L."/>
            <person name="Citroen M."/>
            <person name="Collymore A."/>
            <person name="Cooke P."/>
            <person name="Costello M."/>
            <person name="D'Aco K."/>
            <person name="Daza R."/>
            <person name="De Haan G."/>
            <person name="DeGray S."/>
            <person name="DeMaso C."/>
            <person name="Dhargay N."/>
            <person name="Dooley K."/>
            <person name="Dooley E."/>
            <person name="Doricent M."/>
            <person name="Dorje P."/>
            <person name="Dorjee K."/>
            <person name="Dupes A."/>
            <person name="Elong R."/>
            <person name="Falk J."/>
            <person name="Farina A."/>
            <person name="Faro S."/>
            <person name="Ferguson D."/>
            <person name="Fisher S."/>
            <person name="Foley C.D."/>
            <person name="Franke A."/>
            <person name="Friedrich D."/>
            <person name="Gadbois L."/>
            <person name="Gearin G."/>
            <person name="Gearin C.R."/>
            <person name="Giannoukos G."/>
            <person name="Goode T."/>
            <person name="Graham J."/>
            <person name="Grandbois E."/>
            <person name="Grewal S."/>
            <person name="Gyaltsen K."/>
            <person name="Hafez N."/>
            <person name="Hagos B."/>
            <person name="Hall J."/>
            <person name="Henson C."/>
            <person name="Hollinger A."/>
            <person name="Honan T."/>
            <person name="Huard M.D."/>
            <person name="Hughes L."/>
            <person name="Hurhula B."/>
            <person name="Husby M.E."/>
            <person name="Kamat A."/>
            <person name="Kanga B."/>
            <person name="Kashin S."/>
            <person name="Khazanovich D."/>
            <person name="Kisner P."/>
            <person name="Lance K."/>
            <person name="Lara M."/>
            <person name="Lee W."/>
            <person name="Lennon N."/>
            <person name="Letendre F."/>
            <person name="LeVine R."/>
            <person name="Lipovsky A."/>
            <person name="Liu X."/>
            <person name="Liu J."/>
            <person name="Liu S."/>
            <person name="Lokyitsang T."/>
            <person name="Lokyitsang Y."/>
            <person name="Lubonja R."/>
            <person name="Lui A."/>
            <person name="MacDonald P."/>
            <person name="Magnisalis V."/>
            <person name="Maru K."/>
            <person name="Matthews C."/>
            <person name="McCusker W."/>
            <person name="McDonough S."/>
            <person name="Mehta T."/>
            <person name="Meldrim J."/>
            <person name="Meneus L."/>
            <person name="Mihai O."/>
            <person name="Mihalev A."/>
            <person name="Mihova T."/>
            <person name="Mittelman R."/>
            <person name="Mlenga V."/>
            <person name="Montmayeur A."/>
            <person name="Mulrain L."/>
            <person name="Navidi A."/>
            <person name="Naylor J."/>
            <person name="Negash T."/>
            <person name="Nguyen T."/>
            <person name="Nguyen N."/>
            <person name="Nicol R."/>
            <person name="Norbu C."/>
            <person name="Norbu N."/>
            <person name="Novod N."/>
            <person name="O'Neill B."/>
            <person name="Osman S."/>
            <person name="Markiewicz E."/>
            <person name="Oyono O.L."/>
            <person name="Patti C."/>
            <person name="Phunkhang P."/>
            <person name="Pierre F."/>
            <person name="Priest M."/>
            <person name="Raghuraman S."/>
            <person name="Rege F."/>
            <person name="Reyes R."/>
            <person name="Rise C."/>
            <person name="Rogov P."/>
            <person name="Ross K."/>
            <person name="Ryan E."/>
            <person name="Settipalli S."/>
            <person name="Shea T."/>
            <person name="Sherpa N."/>
            <person name="Shi L."/>
            <person name="Shih D."/>
            <person name="Sparrow T."/>
            <person name="Spaulding J."/>
            <person name="Stalker J."/>
            <person name="Stange-Thomann N."/>
            <person name="Stavropoulos S."/>
            <person name="Stone C."/>
            <person name="Strader C."/>
            <person name="Tesfaye S."/>
            <person name="Thomson T."/>
            <person name="Thoulutsang Y."/>
            <person name="Thoulutsang D."/>
            <person name="Topham K."/>
            <person name="Topping I."/>
            <person name="Tsamla T."/>
            <person name="Vassiliev H."/>
            <person name="Vo A."/>
            <person name="Wangchuk T."/>
            <person name="Wangdi T."/>
            <person name="Weiand M."/>
            <person name="Wilkinson J."/>
            <person name="Wilson A."/>
            <person name="Yadav S."/>
            <person name="Young G."/>
            <person name="Yu Q."/>
            <person name="Zembek L."/>
            <person name="Zhong D."/>
            <person name="Zimmer A."/>
            <person name="Zwirko Z."/>
            <person name="Jaffe D.B."/>
            <person name="Alvarez P."/>
            <person name="Brockman W."/>
            <person name="Butler J."/>
            <person name="Chin C."/>
            <person name="Gnerre S."/>
            <person name="Grabherr M."/>
            <person name="Kleber M."/>
            <person name="Mauceli E."/>
            <person name="MacCallum I."/>
        </authorList>
    </citation>
    <scope>NUCLEOTIDE SEQUENCE [LARGE SCALE GENOMIC DNA]</scope>
    <source>
        <strain evidence="3">MSH-3 / Tucson 14011-0111.49</strain>
    </source>
</reference>
<keyword evidence="3" id="KW-1185">Reference proteome</keyword>
<dbReference type="PhylomeDB" id="B4G3P3"/>
<gene>
    <name evidence="2" type="primary">Dper\GL24109</name>
    <name evidence="2" type="ORF">Dper_GL24109</name>
</gene>
<evidence type="ECO:0000313" key="2">
    <source>
        <dbReference type="EMBL" id="EDW24364.1"/>
    </source>
</evidence>
<organism evidence="3">
    <name type="scientific">Drosophila persimilis</name>
    <name type="common">Fruit fly</name>
    <dbReference type="NCBI Taxonomy" id="7234"/>
    <lineage>
        <taxon>Eukaryota</taxon>
        <taxon>Metazoa</taxon>
        <taxon>Ecdysozoa</taxon>
        <taxon>Arthropoda</taxon>
        <taxon>Hexapoda</taxon>
        <taxon>Insecta</taxon>
        <taxon>Pterygota</taxon>
        <taxon>Neoptera</taxon>
        <taxon>Endopterygota</taxon>
        <taxon>Diptera</taxon>
        <taxon>Brachycera</taxon>
        <taxon>Muscomorpha</taxon>
        <taxon>Ephydroidea</taxon>
        <taxon>Drosophilidae</taxon>
        <taxon>Drosophila</taxon>
        <taxon>Sophophora</taxon>
    </lineage>
</organism>
<dbReference type="KEGG" id="dpe:6588099"/>
<dbReference type="OrthoDB" id="7866473at2759"/>
<dbReference type="AlphaFoldDB" id="B4G3P3"/>
<accession>B4G3P3</accession>
<proteinExistence type="predicted"/>
<evidence type="ECO:0000313" key="3">
    <source>
        <dbReference type="Proteomes" id="UP000008744"/>
    </source>
</evidence>
<dbReference type="InterPro" id="IPR024460">
    <property type="entry name" value="Protamine-like"/>
</dbReference>
<protein>
    <submittedName>
        <fullName evidence="2">GL24109</fullName>
    </submittedName>
</protein>
<evidence type="ECO:0000256" key="1">
    <source>
        <dbReference type="SAM" id="MobiDB-lite"/>
    </source>
</evidence>
<sequence>MEKTIESNYCTCGDVFITRYAPFNFLREFRHACIDYDWTPQELVNNALETWQTLTSLEKSRFEQDQYLPYFIAETVEHLLEAQEQNESKENAKEPRQKRCPNRKPHQK</sequence>
<feature type="compositionally biased region" description="Basic and acidic residues" evidence="1">
    <location>
        <begin position="82"/>
        <end position="97"/>
    </location>
</feature>
<name>B4G3P3_DROPE</name>
<feature type="compositionally biased region" description="Basic residues" evidence="1">
    <location>
        <begin position="98"/>
        <end position="108"/>
    </location>
</feature>
<dbReference type="EMBL" id="CH479179">
    <property type="protein sequence ID" value="EDW24364.1"/>
    <property type="molecule type" value="Genomic_DNA"/>
</dbReference>
<dbReference type="GO" id="GO:0035092">
    <property type="term" value="P:sperm DNA condensation"/>
    <property type="evidence" value="ECO:0007669"/>
    <property type="project" value="InterPro"/>
</dbReference>
<dbReference type="OMA" id="HACIDYD"/>
<dbReference type="HOGENOM" id="CLU_2239360_0_0_1"/>
<feature type="region of interest" description="Disordered" evidence="1">
    <location>
        <begin position="82"/>
        <end position="108"/>
    </location>
</feature>
<dbReference type="Pfam" id="PF06382">
    <property type="entry name" value="Protamine_like"/>
    <property type="match status" value="1"/>
</dbReference>